<evidence type="ECO:0000313" key="3">
    <source>
        <dbReference type="Proteomes" id="UP000186323"/>
    </source>
</evidence>
<gene>
    <name evidence="2" type="ORF">DESPIGER_0791</name>
</gene>
<keyword evidence="3" id="KW-1185">Reference proteome</keyword>
<name>A0A1K1LD76_9BACT</name>
<dbReference type="RefSeq" id="WP_072333365.1">
    <property type="nucleotide sequence ID" value="NZ_LT630450.1"/>
</dbReference>
<dbReference type="Proteomes" id="UP000186323">
    <property type="component" value="Chromosome I"/>
</dbReference>
<dbReference type="AlphaFoldDB" id="A0A1K1LD76"/>
<feature type="region of interest" description="Disordered" evidence="1">
    <location>
        <begin position="455"/>
        <end position="477"/>
    </location>
</feature>
<protein>
    <submittedName>
        <fullName evidence="2">Uncharacterized protein</fullName>
    </submittedName>
</protein>
<accession>A0A1K1LD76</accession>
<proteinExistence type="predicted"/>
<sequence length="516" mass="55696">MALYKTGINPSQMAQSAMNAATQAAASQTKQTTTKVKKEGNVWDDIYKGAAAVAAVGRGVNSLVDAAGSAWDMYDQYKLRSAYDDVSKTFGQGGFESIQNNPDMQDYWHAQAVGQFVKDRAGTEKGRLEMLKSMDAAADKQYQDWRMQAMTVNKAFQAGDMQQFMPLMEQLAATSPLPYRLEGTQDGKFRVLFRSDQHQGWTATDQVITPQEAMNEVNKVLQGEQSVLRGLDGKLHPVNPGFNAAAARYYWGTVMGNAENRLDPKKQIPLYDSDGNVVGLGVIQNPVDDYGAQPRLLVFDRRGRQVGVYDGMEGVLQAGMSPYRPAKQKGSGNDQTAGGFKLTDGDRSALRRACTVMDPNSGEERVDHGKVAALENFMQRHGLSADAVLAAFDENVAIAMQQGAPNRQTAEKAVLDMMRGRAPVQRNSGNQAGGSAHAGGQQGVLYGLGERIRKAADGKSGSTSASAPTSDKTAPSAAERFWNEPGYLPQLLGGMGKGVLDDLNDPKAPTSIPGYY</sequence>
<dbReference type="OrthoDB" id="10016218at2"/>
<feature type="region of interest" description="Disordered" evidence="1">
    <location>
        <begin position="323"/>
        <end position="343"/>
    </location>
</feature>
<dbReference type="EMBL" id="LT630450">
    <property type="protein sequence ID" value="SFV72667.1"/>
    <property type="molecule type" value="Genomic_DNA"/>
</dbReference>
<evidence type="ECO:0000256" key="1">
    <source>
        <dbReference type="SAM" id="MobiDB-lite"/>
    </source>
</evidence>
<dbReference type="KEGG" id="dpg:DESPIGER_0791"/>
<evidence type="ECO:0000313" key="2">
    <source>
        <dbReference type="EMBL" id="SFV72667.1"/>
    </source>
</evidence>
<reference evidence="3" key="1">
    <citation type="submission" date="2016-10" db="EMBL/GenBank/DDBJ databases">
        <authorList>
            <person name="Wegmann U."/>
        </authorList>
    </citation>
    <scope>NUCLEOTIDE SEQUENCE [LARGE SCALE GENOMIC DNA]</scope>
</reference>
<feature type="compositionally biased region" description="Polar residues" evidence="1">
    <location>
        <begin position="460"/>
        <end position="473"/>
    </location>
</feature>
<organism evidence="2 3">
    <name type="scientific">Desulfovibrio piger</name>
    <dbReference type="NCBI Taxonomy" id="901"/>
    <lineage>
        <taxon>Bacteria</taxon>
        <taxon>Pseudomonadati</taxon>
        <taxon>Thermodesulfobacteriota</taxon>
        <taxon>Desulfovibrionia</taxon>
        <taxon>Desulfovibrionales</taxon>
        <taxon>Desulfovibrionaceae</taxon>
        <taxon>Desulfovibrio</taxon>
    </lineage>
</organism>